<proteinExistence type="predicted"/>
<evidence type="ECO:0000313" key="1">
    <source>
        <dbReference type="EMBL" id="SFW73105.1"/>
    </source>
</evidence>
<dbReference type="Proteomes" id="UP000182248">
    <property type="component" value="Unassembled WGS sequence"/>
</dbReference>
<evidence type="ECO:0000313" key="2">
    <source>
        <dbReference type="Proteomes" id="UP000182248"/>
    </source>
</evidence>
<organism evidence="1 2">
    <name type="scientific">Sinomicrobium oceani</name>
    <dbReference type="NCBI Taxonomy" id="1150368"/>
    <lineage>
        <taxon>Bacteria</taxon>
        <taxon>Pseudomonadati</taxon>
        <taxon>Bacteroidota</taxon>
        <taxon>Flavobacteriia</taxon>
        <taxon>Flavobacteriales</taxon>
        <taxon>Flavobacteriaceae</taxon>
        <taxon>Sinomicrobium</taxon>
    </lineage>
</organism>
<reference evidence="1 2" key="1">
    <citation type="submission" date="2016-11" db="EMBL/GenBank/DDBJ databases">
        <authorList>
            <person name="Jaros S."/>
            <person name="Januszkiewicz K."/>
            <person name="Wedrychowicz H."/>
        </authorList>
    </citation>
    <scope>NUCLEOTIDE SEQUENCE [LARGE SCALE GENOMIC DNA]</scope>
    <source>
        <strain evidence="1 2">CGMCC 1.12145</strain>
    </source>
</reference>
<sequence length="42" mass="4792">MLLAQGIVTAIAGYFFYKVMVTPPKQEPDSYAENDDEIIRQE</sequence>
<dbReference type="AlphaFoldDB" id="A0A1K1RM01"/>
<name>A0A1K1RM01_9FLAO</name>
<dbReference type="EMBL" id="FPJE01000029">
    <property type="protein sequence ID" value="SFW73105.1"/>
    <property type="molecule type" value="Genomic_DNA"/>
</dbReference>
<dbReference type="STRING" id="1150368.SAMN02927921_03753"/>
<keyword evidence="2" id="KW-1185">Reference proteome</keyword>
<protein>
    <submittedName>
        <fullName evidence="1">Uncharacterized protein</fullName>
    </submittedName>
</protein>
<gene>
    <name evidence="1" type="ORF">SAMN02927921_03753</name>
</gene>
<accession>A0A1K1RM01</accession>